<dbReference type="AlphaFoldDB" id="A0A0P6XD61"/>
<dbReference type="OrthoDB" id="9788687at2"/>
<dbReference type="PROSITE" id="PS50878">
    <property type="entry name" value="RT_POL"/>
    <property type="match status" value="1"/>
</dbReference>
<gene>
    <name evidence="2" type="ORF">ADN01_11120</name>
</gene>
<dbReference type="SUPFAM" id="SSF56672">
    <property type="entry name" value="DNA/RNA polymerases"/>
    <property type="match status" value="1"/>
</dbReference>
<dbReference type="InterPro" id="IPR051083">
    <property type="entry name" value="GrpII_Intron_Splice-Mob/Def"/>
</dbReference>
<feature type="domain" description="Reverse transcriptase" evidence="1">
    <location>
        <begin position="50"/>
        <end position="286"/>
    </location>
</feature>
<dbReference type="STRING" id="229921.ADN01_11120"/>
<name>A0A0P6XD61_9CHLR</name>
<evidence type="ECO:0000259" key="1">
    <source>
        <dbReference type="PROSITE" id="PS50878"/>
    </source>
</evidence>
<keyword evidence="3" id="KW-1185">Reference proteome</keyword>
<organism evidence="2 3">
    <name type="scientific">Levilinea saccharolytica</name>
    <dbReference type="NCBI Taxonomy" id="229921"/>
    <lineage>
        <taxon>Bacteria</taxon>
        <taxon>Bacillati</taxon>
        <taxon>Chloroflexota</taxon>
        <taxon>Anaerolineae</taxon>
        <taxon>Anaerolineales</taxon>
        <taxon>Anaerolineaceae</taxon>
        <taxon>Levilinea</taxon>
    </lineage>
</organism>
<accession>A0A0P6XD61</accession>
<sequence>MKTYRNLYPQICSFENLYDAWRKARKGKRYREGAAAFERVQEEELLALQAELQHFTYQPGPYHSFYIHDPKKRLISAAPFRDRVVHHALCRLMEPIWENRFIYDSYANRVGKGTHRALDRTTQFARQYRYVLQCDVRQFFASIDLAILRAELARLIPDENTLWLCDKILRSGEGVLQEEYETVYFPGDDLLAAIRPRGLPIGNLTSQFWANVYLNTFDHFVKRDLKCPAYIRYVDDFLLFGDDISSLLNWRNAIFEKMASLRLTLHEKRAQVFPTATGIPFLGFRIYPDHRRIKHRKVVHFRRKLRRQLEEYSTGGVSITQLNACIQGWINHVRFGDTWGLRKAVLGAIVL</sequence>
<dbReference type="PATRIC" id="fig|229921.5.peg.1446"/>
<dbReference type="InterPro" id="IPR000477">
    <property type="entry name" value="RT_dom"/>
</dbReference>
<dbReference type="PANTHER" id="PTHR34047">
    <property type="entry name" value="NUCLEAR INTRON MATURASE 1, MITOCHONDRIAL-RELATED"/>
    <property type="match status" value="1"/>
</dbReference>
<evidence type="ECO:0000313" key="2">
    <source>
        <dbReference type="EMBL" id="KPL80681.1"/>
    </source>
</evidence>
<dbReference type="InterPro" id="IPR043502">
    <property type="entry name" value="DNA/RNA_pol_sf"/>
</dbReference>
<reference evidence="2 3" key="1">
    <citation type="submission" date="2015-07" db="EMBL/GenBank/DDBJ databases">
        <title>Genome sequence of Levilinea saccharolytica DSM 16555.</title>
        <authorList>
            <person name="Hemp J."/>
            <person name="Ward L.M."/>
            <person name="Pace L.A."/>
            <person name="Fischer W.W."/>
        </authorList>
    </citation>
    <scope>NUCLEOTIDE SEQUENCE [LARGE SCALE GENOMIC DNA]</scope>
    <source>
        <strain evidence="2 3">KIBI-1</strain>
    </source>
</reference>
<dbReference type="PANTHER" id="PTHR34047:SF8">
    <property type="entry name" value="PROTEIN YKFC"/>
    <property type="match status" value="1"/>
</dbReference>
<dbReference type="EMBL" id="LGCM01000039">
    <property type="protein sequence ID" value="KPL80681.1"/>
    <property type="molecule type" value="Genomic_DNA"/>
</dbReference>
<protein>
    <recommendedName>
        <fullName evidence="1">Reverse transcriptase domain-containing protein</fullName>
    </recommendedName>
</protein>
<dbReference type="Proteomes" id="UP000050501">
    <property type="component" value="Unassembled WGS sequence"/>
</dbReference>
<proteinExistence type="predicted"/>
<evidence type="ECO:0000313" key="3">
    <source>
        <dbReference type="Proteomes" id="UP000050501"/>
    </source>
</evidence>
<dbReference type="Pfam" id="PF00078">
    <property type="entry name" value="RVT_1"/>
    <property type="match status" value="1"/>
</dbReference>
<comment type="caution">
    <text evidence="2">The sequence shown here is derived from an EMBL/GenBank/DDBJ whole genome shotgun (WGS) entry which is preliminary data.</text>
</comment>
<dbReference type="RefSeq" id="WP_062417707.1">
    <property type="nucleotide sequence ID" value="NZ_DF967974.1"/>
</dbReference>
<dbReference type="CDD" id="cd01646">
    <property type="entry name" value="RT_Bac_retron_I"/>
    <property type="match status" value="1"/>
</dbReference>